<sequence>MKRIFFAGKWTQSKESHKKTPLPEELPTEALSVFPEDGQKDQRVFMSITNR</sequence>
<gene>
    <name evidence="2" type="ordered locus">LFML04_0747</name>
</gene>
<feature type="region of interest" description="Disordered" evidence="1">
    <location>
        <begin position="1"/>
        <end position="23"/>
    </location>
</feature>
<evidence type="ECO:0000313" key="2">
    <source>
        <dbReference type="EMBL" id="AFS52981.1"/>
    </source>
</evidence>
<dbReference type="STRING" id="1048260.LFML04_0747"/>
<dbReference type="EMBL" id="CP002919">
    <property type="protein sequence ID" value="AFS52981.1"/>
    <property type="molecule type" value="Genomic_DNA"/>
</dbReference>
<proteinExistence type="predicted"/>
<dbReference type="HOGENOM" id="CLU_3100363_0_0_0"/>
<organism evidence="2 3">
    <name type="scientific">Leptospirillum ferriphilum (strain ML-04)</name>
    <dbReference type="NCBI Taxonomy" id="1048260"/>
    <lineage>
        <taxon>Bacteria</taxon>
        <taxon>Pseudomonadati</taxon>
        <taxon>Nitrospirota</taxon>
        <taxon>Nitrospiria</taxon>
        <taxon>Nitrospirales</taxon>
        <taxon>Nitrospiraceae</taxon>
        <taxon>Leptospirillum</taxon>
    </lineage>
</organism>
<name>J9Z9Y1_LEPFM</name>
<protein>
    <submittedName>
        <fullName evidence="2">Uncharacterized protein</fullName>
    </submittedName>
</protein>
<reference evidence="2 3" key="1">
    <citation type="journal article" date="2011" name="J. Microbiol.">
        <title>Complete genome of Leptospirillum ferriphilum ML-04 provides insight into its physiology and environmental adaptation.</title>
        <authorList>
            <person name="Mi S."/>
            <person name="Song J."/>
            <person name="Lin J."/>
            <person name="Che Y."/>
            <person name="Zheng H."/>
            <person name="Lin J."/>
        </authorList>
    </citation>
    <scope>NUCLEOTIDE SEQUENCE [LARGE SCALE GENOMIC DNA]</scope>
    <source>
        <strain evidence="2 3">ML-04</strain>
    </source>
</reference>
<dbReference type="Proteomes" id="UP000006177">
    <property type="component" value="Chromosome"/>
</dbReference>
<evidence type="ECO:0000256" key="1">
    <source>
        <dbReference type="SAM" id="MobiDB-lite"/>
    </source>
</evidence>
<evidence type="ECO:0000313" key="3">
    <source>
        <dbReference type="Proteomes" id="UP000006177"/>
    </source>
</evidence>
<accession>J9Z9Y1</accession>
<dbReference type="PATRIC" id="fig|1048260.3.peg.809"/>
<dbReference type="KEGG" id="lfi:LFML04_0747"/>
<dbReference type="AlphaFoldDB" id="J9Z9Y1"/>